<dbReference type="Proteomes" id="UP000294480">
    <property type="component" value="Unassembled WGS sequence"/>
</dbReference>
<protein>
    <submittedName>
        <fullName evidence="1">Uncharacterized protein</fullName>
    </submittedName>
</protein>
<evidence type="ECO:0000313" key="2">
    <source>
        <dbReference type="Proteomes" id="UP000294480"/>
    </source>
</evidence>
<gene>
    <name evidence="1" type="ORF">DFR44_1314</name>
</gene>
<name>A0A4R6Y4R1_9BURK</name>
<organism evidence="1 2">
    <name type="scientific">Hydromonas duriensis</name>
    <dbReference type="NCBI Taxonomy" id="1527608"/>
    <lineage>
        <taxon>Bacteria</taxon>
        <taxon>Pseudomonadati</taxon>
        <taxon>Pseudomonadota</taxon>
        <taxon>Betaproteobacteria</taxon>
        <taxon>Burkholderiales</taxon>
        <taxon>Burkholderiaceae</taxon>
        <taxon>Hydromonas</taxon>
    </lineage>
</organism>
<proteinExistence type="predicted"/>
<keyword evidence="2" id="KW-1185">Reference proteome</keyword>
<dbReference type="AlphaFoldDB" id="A0A4R6Y4R1"/>
<evidence type="ECO:0000313" key="1">
    <source>
        <dbReference type="EMBL" id="TDR28904.1"/>
    </source>
</evidence>
<reference evidence="1 2" key="1">
    <citation type="submission" date="2019-03" db="EMBL/GenBank/DDBJ databases">
        <title>Genomic Encyclopedia of Type Strains, Phase IV (KMG-IV): sequencing the most valuable type-strain genomes for metagenomic binning, comparative biology and taxonomic classification.</title>
        <authorList>
            <person name="Goeker M."/>
        </authorList>
    </citation>
    <scope>NUCLEOTIDE SEQUENCE [LARGE SCALE GENOMIC DNA]</scope>
    <source>
        <strain evidence="1 2">DSM 102852</strain>
    </source>
</reference>
<accession>A0A4R6Y4R1</accession>
<comment type="caution">
    <text evidence="1">The sequence shown here is derived from an EMBL/GenBank/DDBJ whole genome shotgun (WGS) entry which is preliminary data.</text>
</comment>
<dbReference type="EMBL" id="SNZE01000031">
    <property type="protein sequence ID" value="TDR28904.1"/>
    <property type="molecule type" value="Genomic_DNA"/>
</dbReference>
<sequence length="241" mass="26243">MVLAMSSSIQAKSLLDVLIDKAVNQNTSQVHSETLESVEQGLPNGYIYATPNDAGEIGSLNPDIAEDGVTVATTKLSRDLNNDGIADTVALAVTKIHDVLFLYSNISGLQPKIEPIFNEIGEYLSMYDFSIKDRGNGQIKISLVYKMGGETNVLATYDKALNDFKVDHYSVVHEIECARPTVVSLDFANGLLNKERQSQVSCTKPIESKIKKEHKAVQSPSMFLSDGINAIAKYVSSISPN</sequence>